<dbReference type="PANTHER" id="PTHR31739">
    <property type="entry name" value="ENT-COPALYL DIPHOSPHATE SYNTHASE, CHLOROPLASTIC"/>
    <property type="match status" value="1"/>
</dbReference>
<dbReference type="Proteomes" id="UP001293593">
    <property type="component" value="Unassembled WGS sequence"/>
</dbReference>
<keyword evidence="9" id="KW-1185">Reference proteome</keyword>
<feature type="domain" description="Terpene synthase metal-binding" evidence="7">
    <location>
        <begin position="490"/>
        <end position="726"/>
    </location>
</feature>
<dbReference type="Pfam" id="PF03936">
    <property type="entry name" value="Terpene_synth_C"/>
    <property type="match status" value="1"/>
</dbReference>
<dbReference type="InterPro" id="IPR005630">
    <property type="entry name" value="Terpene_synthase_metal-bd"/>
</dbReference>
<dbReference type="FunFam" id="1.50.10.160:FF:000002">
    <property type="entry name" value="cis-abienol synthase, chloroplastic"/>
    <property type="match status" value="1"/>
</dbReference>
<comment type="caution">
    <text evidence="8">The sequence shown here is derived from an EMBL/GenBank/DDBJ whole genome shotgun (WGS) entry which is preliminary data.</text>
</comment>
<accession>A0AAE1N8Z4</accession>
<dbReference type="InterPro" id="IPR008930">
    <property type="entry name" value="Terpenoid_cyclase/PrenylTrfase"/>
</dbReference>
<dbReference type="GO" id="GO:0009507">
    <property type="term" value="C:chloroplast"/>
    <property type="evidence" value="ECO:0007669"/>
    <property type="project" value="TreeGrafter"/>
</dbReference>
<gene>
    <name evidence="8" type="ORF">QN277_002309</name>
</gene>
<dbReference type="InterPro" id="IPR050148">
    <property type="entry name" value="Terpene_synthase-like"/>
</dbReference>
<evidence type="ECO:0000256" key="3">
    <source>
        <dbReference type="ARBA" id="ARBA00022842"/>
    </source>
</evidence>
<proteinExistence type="predicted"/>
<keyword evidence="3" id="KW-0460">Magnesium</keyword>
<evidence type="ECO:0000256" key="2">
    <source>
        <dbReference type="ARBA" id="ARBA00022723"/>
    </source>
</evidence>
<evidence type="ECO:0000313" key="8">
    <source>
        <dbReference type="EMBL" id="KAK4285638.1"/>
    </source>
</evidence>
<evidence type="ECO:0000256" key="5">
    <source>
        <dbReference type="ARBA" id="ARBA00066670"/>
    </source>
</evidence>
<dbReference type="AlphaFoldDB" id="A0AAE1N8Z4"/>
<dbReference type="Gene3D" id="1.50.10.160">
    <property type="match status" value="1"/>
</dbReference>
<comment type="cofactor">
    <cofactor evidence="1">
        <name>Mg(2+)</name>
        <dbReference type="ChEBI" id="CHEBI:18420"/>
    </cofactor>
</comment>
<dbReference type="FunFam" id="1.50.10.130:FF:000002">
    <property type="entry name" value="Ent-copalyl diphosphate synthase, chloroplastic"/>
    <property type="match status" value="1"/>
</dbReference>
<dbReference type="PANTHER" id="PTHR31739:SF3">
    <property type="entry name" value="ENT-KAUR-16-ENE SYNTHASE, CHLOROPLASTIC"/>
    <property type="match status" value="1"/>
</dbReference>
<dbReference type="Gene3D" id="1.10.600.10">
    <property type="entry name" value="Farnesyl Diphosphate Synthase"/>
    <property type="match status" value="1"/>
</dbReference>
<feature type="domain" description="Terpene synthase N-terminal" evidence="6">
    <location>
        <begin position="215"/>
        <end position="414"/>
    </location>
</feature>
<dbReference type="GO" id="GO:0009686">
    <property type="term" value="P:gibberellin biosynthetic process"/>
    <property type="evidence" value="ECO:0007669"/>
    <property type="project" value="TreeGrafter"/>
</dbReference>
<evidence type="ECO:0000256" key="4">
    <source>
        <dbReference type="ARBA" id="ARBA00023239"/>
    </source>
</evidence>
<evidence type="ECO:0000259" key="7">
    <source>
        <dbReference type="Pfam" id="PF03936"/>
    </source>
</evidence>
<dbReference type="Pfam" id="PF01397">
    <property type="entry name" value="Terpene_synth"/>
    <property type="match status" value="1"/>
</dbReference>
<dbReference type="EC" id="4.2.3.19" evidence="5"/>
<dbReference type="FunFam" id="1.10.600.10:FF:000005">
    <property type="entry name" value="Ent-kaur-16-ene synthase, chloroplastic"/>
    <property type="match status" value="1"/>
</dbReference>
<dbReference type="Gene3D" id="1.50.10.130">
    <property type="entry name" value="Terpene synthase, N-terminal domain"/>
    <property type="match status" value="1"/>
</dbReference>
<dbReference type="EMBL" id="JAWXYG010000001">
    <property type="protein sequence ID" value="KAK4285638.1"/>
    <property type="molecule type" value="Genomic_DNA"/>
</dbReference>
<reference evidence="8" key="1">
    <citation type="submission" date="2023-10" db="EMBL/GenBank/DDBJ databases">
        <title>Chromosome-level genome of the transformable northern wattle, Acacia crassicarpa.</title>
        <authorList>
            <person name="Massaro I."/>
            <person name="Sinha N.R."/>
            <person name="Poethig S."/>
            <person name="Leichty A.R."/>
        </authorList>
    </citation>
    <scope>NUCLEOTIDE SEQUENCE</scope>
    <source>
        <strain evidence="8">Acra3RX</strain>
        <tissue evidence="8">Leaf</tissue>
    </source>
</reference>
<evidence type="ECO:0000313" key="9">
    <source>
        <dbReference type="Proteomes" id="UP001293593"/>
    </source>
</evidence>
<dbReference type="GO" id="GO:0009899">
    <property type="term" value="F:ent-kaurene synthase activity"/>
    <property type="evidence" value="ECO:0007669"/>
    <property type="project" value="UniProtKB-EC"/>
</dbReference>
<dbReference type="InterPro" id="IPR001906">
    <property type="entry name" value="Terpene_synth_N"/>
</dbReference>
<dbReference type="SUPFAM" id="SSF48576">
    <property type="entry name" value="Terpenoid synthases"/>
    <property type="match status" value="1"/>
</dbReference>
<dbReference type="InterPro" id="IPR008949">
    <property type="entry name" value="Isoprenoid_synthase_dom_sf"/>
</dbReference>
<organism evidence="8 9">
    <name type="scientific">Acacia crassicarpa</name>
    <name type="common">northern wattle</name>
    <dbReference type="NCBI Taxonomy" id="499986"/>
    <lineage>
        <taxon>Eukaryota</taxon>
        <taxon>Viridiplantae</taxon>
        <taxon>Streptophyta</taxon>
        <taxon>Embryophyta</taxon>
        <taxon>Tracheophyta</taxon>
        <taxon>Spermatophyta</taxon>
        <taxon>Magnoliopsida</taxon>
        <taxon>eudicotyledons</taxon>
        <taxon>Gunneridae</taxon>
        <taxon>Pentapetalae</taxon>
        <taxon>rosids</taxon>
        <taxon>fabids</taxon>
        <taxon>Fabales</taxon>
        <taxon>Fabaceae</taxon>
        <taxon>Caesalpinioideae</taxon>
        <taxon>mimosoid clade</taxon>
        <taxon>Acacieae</taxon>
        <taxon>Acacia</taxon>
    </lineage>
</organism>
<name>A0AAE1N8Z4_9FABA</name>
<dbReference type="GO" id="GO:0000287">
    <property type="term" value="F:magnesium ion binding"/>
    <property type="evidence" value="ECO:0007669"/>
    <property type="project" value="InterPro"/>
</dbReference>
<evidence type="ECO:0000259" key="6">
    <source>
        <dbReference type="Pfam" id="PF01397"/>
    </source>
</evidence>
<keyword evidence="2" id="KW-0479">Metal-binding</keyword>
<dbReference type="SUPFAM" id="SSF48239">
    <property type="entry name" value="Terpenoid cyclases/Protein prenyltransferases"/>
    <property type="match status" value="2"/>
</dbReference>
<sequence length="789" mass="90204">MSLSRPSFVPSLSPAAALVGSNAKDKVQSRPSMVLLEGNKERIKKMFDKVELSASSYDTAWVAMIPSPSSPQAPLFPQTLDWLLENQHKDGSWGLTHGNEFLTKDSLLSTLASVLALKHWNVGELQTNKGLQYIESNIAAALDDKQFSPIGFDIIFSHLIESAQKLDLNLPVGGSHLQSLIRKRELELKRGWESNSEGWKAYLAYISEGLGKSQNWEMAMKFQRKNGSLLNSPATTAAAFTHLNNSQCFDYLLSLLNKYDNTVPTVHPLDVYAQLHLVDCLEKLGIDRYFQEEIQSVLDETYRLWQQDDEDIFLEPTACAVAFRLLRLHGYDISSDEMSRFSEDKFCNTLQGYLKDVGSILELHKSSQIVLHSNDSVLEEHSFWTRQFLEEYLSSSSENAHKPFNNIDHEVRYAVRFPNQTSLDRILNRTSIENYKVDEKRMLKTSYSLLNIETGQDMLELAVQDFNHGLSMYQKDLQQFSKWFMESGLDKLHFEVSKTKLGYSFMTAAGGLSSPEHSEARLAWAKNGLLVYVADDLYDVWGFQEEQIHLLSLMEKWDVDVSKESCSETVKILFLALKATICEIAEQASKVQGRSVLNHLIQLWVDVLRSFMKEAEWSRNKSVPTMEDYEPNSIVSLAMGVIVLPSLYLVGPKLPHDTIQSDEYNQLFEVLSFYGRLLNDVNGYKREREQGKLNSVALRVIHESGVVTEEEIIKKIRVKIDDKRKELMRLVLQKEGSVVPREIKNMFWKMAKLLTLIYKKDDVMHENEMPQEMFNIKDALLGDPILFNN</sequence>
<evidence type="ECO:0000256" key="1">
    <source>
        <dbReference type="ARBA" id="ARBA00001946"/>
    </source>
</evidence>
<protein>
    <recommendedName>
        <fullName evidence="5">ent-kaurene synthase</fullName>
        <ecNumber evidence="5">4.2.3.19</ecNumber>
    </recommendedName>
</protein>
<dbReference type="InterPro" id="IPR036965">
    <property type="entry name" value="Terpene_synth_N_sf"/>
</dbReference>
<dbReference type="SFLD" id="SFLDG01014">
    <property type="entry name" value="Terpene_Cyclase_Like_1_N-term"/>
    <property type="match status" value="1"/>
</dbReference>
<keyword evidence="4" id="KW-0456">Lyase</keyword>